<dbReference type="KEGG" id="salh:HMF8227_02454"/>
<comment type="pathway">
    <text evidence="2">Cofactor biosynthesis; NAD(+) biosynthesis; nicotinate D-ribonucleotide from quinolinate: step 1/1.</text>
</comment>
<evidence type="ECO:0000256" key="6">
    <source>
        <dbReference type="ARBA" id="ARBA00022676"/>
    </source>
</evidence>
<dbReference type="InterPro" id="IPR037128">
    <property type="entry name" value="Quinolinate_PRibosylTase_N_sf"/>
</dbReference>
<dbReference type="CDD" id="cd01572">
    <property type="entry name" value="QPRTase"/>
    <property type="match status" value="1"/>
</dbReference>
<dbReference type="PANTHER" id="PTHR32179">
    <property type="entry name" value="NICOTINATE-NUCLEOTIDE PYROPHOSPHORYLASE [CARBOXYLATING]"/>
    <property type="match status" value="1"/>
</dbReference>
<keyword evidence="7 9" id="KW-0808">Transferase</keyword>
<dbReference type="InterPro" id="IPR027277">
    <property type="entry name" value="NadC/ModD"/>
</dbReference>
<feature type="binding site" evidence="10">
    <location>
        <position position="104"/>
    </location>
    <ligand>
        <name>substrate</name>
    </ligand>
</feature>
<feature type="binding site" evidence="10">
    <location>
        <begin position="265"/>
        <end position="267"/>
    </location>
    <ligand>
        <name>substrate</name>
    </ligand>
</feature>
<dbReference type="SUPFAM" id="SSF54675">
    <property type="entry name" value="Nicotinate/Quinolinate PRTase N-terminal domain-like"/>
    <property type="match status" value="1"/>
</dbReference>
<dbReference type="EC" id="2.4.2.19" evidence="4"/>
<feature type="binding site" evidence="10">
    <location>
        <begin position="244"/>
        <end position="246"/>
    </location>
    <ligand>
        <name>substrate</name>
    </ligand>
</feature>
<evidence type="ECO:0000256" key="10">
    <source>
        <dbReference type="PIRSR" id="PIRSR006250-1"/>
    </source>
</evidence>
<dbReference type="GO" id="GO:0034213">
    <property type="term" value="P:quinolinate catabolic process"/>
    <property type="evidence" value="ECO:0007669"/>
    <property type="project" value="TreeGrafter"/>
</dbReference>
<reference evidence="13 14" key="1">
    <citation type="submission" date="2018-05" db="EMBL/GenBank/DDBJ databases">
        <title>Salinimonas sp. HMF8227 Genome sequencing and assembly.</title>
        <authorList>
            <person name="Kang H."/>
            <person name="Kang J."/>
            <person name="Cha I."/>
            <person name="Kim H."/>
            <person name="Joh K."/>
        </authorList>
    </citation>
    <scope>NUCLEOTIDE SEQUENCE [LARGE SCALE GENOMIC DNA]</scope>
    <source>
        <strain evidence="13 14">HMF8227</strain>
    </source>
</reference>
<dbReference type="Proteomes" id="UP000245728">
    <property type="component" value="Chromosome"/>
</dbReference>
<dbReference type="FunFam" id="3.20.20.70:FF:000030">
    <property type="entry name" value="Nicotinate-nucleotide pyrophosphorylase, carboxylating"/>
    <property type="match status" value="1"/>
</dbReference>
<dbReference type="InterPro" id="IPR013785">
    <property type="entry name" value="Aldolase_TIM"/>
</dbReference>
<dbReference type="AlphaFoldDB" id="A0A2S2E5H4"/>
<dbReference type="Pfam" id="PF02749">
    <property type="entry name" value="QRPTase_N"/>
    <property type="match status" value="1"/>
</dbReference>
<comment type="function">
    <text evidence="1">Involved in the catabolism of quinolinic acid (QA).</text>
</comment>
<evidence type="ECO:0000313" key="14">
    <source>
        <dbReference type="Proteomes" id="UP000245728"/>
    </source>
</evidence>
<evidence type="ECO:0000256" key="3">
    <source>
        <dbReference type="ARBA" id="ARBA00009400"/>
    </source>
</evidence>
<keyword evidence="14" id="KW-1185">Reference proteome</keyword>
<evidence type="ECO:0000256" key="5">
    <source>
        <dbReference type="ARBA" id="ARBA00022642"/>
    </source>
</evidence>
<evidence type="ECO:0000256" key="7">
    <source>
        <dbReference type="ARBA" id="ARBA00022679"/>
    </source>
</evidence>
<dbReference type="InterPro" id="IPR022412">
    <property type="entry name" value="Quinolinate_PRibosylTrfase_N"/>
</dbReference>
<dbReference type="NCBIfam" id="TIGR00078">
    <property type="entry name" value="nadC"/>
    <property type="match status" value="1"/>
</dbReference>
<dbReference type="RefSeq" id="WP_109340437.1">
    <property type="nucleotide sequence ID" value="NZ_CP029347.1"/>
</dbReference>
<evidence type="ECO:0000259" key="11">
    <source>
        <dbReference type="Pfam" id="PF01729"/>
    </source>
</evidence>
<feature type="binding site" evidence="10">
    <location>
        <position position="221"/>
    </location>
    <ligand>
        <name>substrate</name>
    </ligand>
</feature>
<evidence type="ECO:0000256" key="4">
    <source>
        <dbReference type="ARBA" id="ARBA00011944"/>
    </source>
</evidence>
<dbReference type="PIRSF" id="PIRSF006250">
    <property type="entry name" value="NadC_ModD"/>
    <property type="match status" value="1"/>
</dbReference>
<feature type="domain" description="Quinolinate phosphoribosyl transferase C-terminal" evidence="11">
    <location>
        <begin position="117"/>
        <end position="280"/>
    </location>
</feature>
<dbReference type="Gene3D" id="3.20.20.70">
    <property type="entry name" value="Aldolase class I"/>
    <property type="match status" value="1"/>
</dbReference>
<dbReference type="OrthoDB" id="9782546at2"/>
<feature type="binding site" evidence="10">
    <location>
        <begin position="137"/>
        <end position="139"/>
    </location>
    <ligand>
        <name>substrate</name>
    </ligand>
</feature>
<evidence type="ECO:0000256" key="2">
    <source>
        <dbReference type="ARBA" id="ARBA00004893"/>
    </source>
</evidence>
<evidence type="ECO:0000256" key="1">
    <source>
        <dbReference type="ARBA" id="ARBA00003237"/>
    </source>
</evidence>
<organism evidence="13 14">
    <name type="scientific">Saliniradius amylolyticus</name>
    <dbReference type="NCBI Taxonomy" id="2183582"/>
    <lineage>
        <taxon>Bacteria</taxon>
        <taxon>Pseudomonadati</taxon>
        <taxon>Pseudomonadota</taxon>
        <taxon>Gammaproteobacteria</taxon>
        <taxon>Alteromonadales</taxon>
        <taxon>Alteromonadaceae</taxon>
        <taxon>Saliniradius</taxon>
    </lineage>
</organism>
<dbReference type="GO" id="GO:0005737">
    <property type="term" value="C:cytoplasm"/>
    <property type="evidence" value="ECO:0007669"/>
    <property type="project" value="TreeGrafter"/>
</dbReference>
<dbReference type="SUPFAM" id="SSF51690">
    <property type="entry name" value="Nicotinate/Quinolinate PRTase C-terminal domain-like"/>
    <property type="match status" value="1"/>
</dbReference>
<evidence type="ECO:0000256" key="9">
    <source>
        <dbReference type="PIRNR" id="PIRNR006250"/>
    </source>
</evidence>
<accession>A0A2S2E5H4</accession>
<name>A0A2S2E5H4_9ALTE</name>
<proteinExistence type="inferred from homology"/>
<keyword evidence="5" id="KW-0662">Pyridine nucleotide biosynthesis</keyword>
<dbReference type="InterPro" id="IPR004393">
    <property type="entry name" value="NadC"/>
</dbReference>
<evidence type="ECO:0000259" key="12">
    <source>
        <dbReference type="Pfam" id="PF02749"/>
    </source>
</evidence>
<dbReference type="GO" id="GO:0009435">
    <property type="term" value="P:NAD+ biosynthetic process"/>
    <property type="evidence" value="ECO:0007669"/>
    <property type="project" value="UniProtKB-UniPathway"/>
</dbReference>
<gene>
    <name evidence="13" type="primary">nadC</name>
    <name evidence="13" type="ORF">HMF8227_02454</name>
</gene>
<dbReference type="InterPro" id="IPR036068">
    <property type="entry name" value="Nicotinate_pribotase-like_C"/>
</dbReference>
<feature type="binding site" evidence="10">
    <location>
        <position position="171"/>
    </location>
    <ligand>
        <name>substrate</name>
    </ligand>
</feature>
<feature type="domain" description="Quinolinate phosphoribosyl transferase N-terminal" evidence="12">
    <location>
        <begin position="30"/>
        <end position="113"/>
    </location>
</feature>
<feature type="binding site" evidence="10">
    <location>
        <position position="161"/>
    </location>
    <ligand>
        <name>substrate</name>
    </ligand>
</feature>
<dbReference type="UniPathway" id="UPA00253">
    <property type="reaction ID" value="UER00331"/>
</dbReference>
<dbReference type="EMBL" id="CP029347">
    <property type="protein sequence ID" value="AWL12906.1"/>
    <property type="molecule type" value="Genomic_DNA"/>
</dbReference>
<dbReference type="PANTHER" id="PTHR32179:SF3">
    <property type="entry name" value="NICOTINATE-NUCLEOTIDE PYROPHOSPHORYLASE [CARBOXYLATING]"/>
    <property type="match status" value="1"/>
</dbReference>
<comment type="similarity">
    <text evidence="3 9">Belongs to the NadC/ModD family.</text>
</comment>
<dbReference type="Pfam" id="PF01729">
    <property type="entry name" value="QRPTase_C"/>
    <property type="match status" value="1"/>
</dbReference>
<sequence>MTMLDLEQEIRRNVSAALDEDLNYQGPNGDITASLIPRDKLATARIICREACVMAGKAWAGEVFKQLGSKVSLDWQVTDGDRLSADTTLVTLKGPARDILTGERTALNFLQSLMGTATTVAHYVSLLDGSHTQILDTRKTMPGLRAAQKYAVKCGGGVNHRVGLFDAFLIKENHIFACGSILNAVETARAQQPGKIVEVEVENLDELQQALRAGADTIMLDNFSIDDIKQAVALNQGQAKLEVSGNITDQALGQLSQTGVDYISSGALTKHIKAIDLSLRIL</sequence>
<dbReference type="InterPro" id="IPR002638">
    <property type="entry name" value="Quinolinate_PRibosylTrfase_C"/>
</dbReference>
<evidence type="ECO:0000256" key="8">
    <source>
        <dbReference type="ARBA" id="ARBA00033102"/>
    </source>
</evidence>
<evidence type="ECO:0000313" key="13">
    <source>
        <dbReference type="EMBL" id="AWL12906.1"/>
    </source>
</evidence>
<feature type="binding site" evidence="10">
    <location>
        <position position="200"/>
    </location>
    <ligand>
        <name>substrate</name>
    </ligand>
</feature>
<keyword evidence="6 9" id="KW-0328">Glycosyltransferase</keyword>
<dbReference type="Gene3D" id="3.90.1170.20">
    <property type="entry name" value="Quinolinate phosphoribosyl transferase, N-terminal domain"/>
    <property type="match status" value="1"/>
</dbReference>
<protein>
    <recommendedName>
        <fullName evidence="4">nicotinate-nucleotide diphosphorylase (carboxylating)</fullName>
        <ecNumber evidence="4">2.4.2.19</ecNumber>
    </recommendedName>
    <alternativeName>
        <fullName evidence="8">Quinolinate phosphoribosyltransferase [decarboxylating]</fullName>
    </alternativeName>
</protein>
<dbReference type="GO" id="GO:0004514">
    <property type="term" value="F:nicotinate-nucleotide diphosphorylase (carboxylating) activity"/>
    <property type="evidence" value="ECO:0007669"/>
    <property type="project" value="UniProtKB-EC"/>
</dbReference>